<feature type="domain" description="Peptidase S1" evidence="3">
    <location>
        <begin position="563"/>
        <end position="803"/>
    </location>
</feature>
<dbReference type="InterPro" id="IPR001254">
    <property type="entry name" value="Trypsin_dom"/>
</dbReference>
<dbReference type="CDD" id="cd00190">
    <property type="entry name" value="Tryp_SPc"/>
    <property type="match status" value="1"/>
</dbReference>
<dbReference type="Gene3D" id="2.40.10.10">
    <property type="entry name" value="Trypsin-like serine proteases"/>
    <property type="match status" value="1"/>
</dbReference>
<dbReference type="GO" id="GO:0006508">
    <property type="term" value="P:proteolysis"/>
    <property type="evidence" value="ECO:0007669"/>
    <property type="project" value="InterPro"/>
</dbReference>
<dbReference type="EMBL" id="LNIX01000005">
    <property type="protein sequence ID" value="OXA54679.1"/>
    <property type="molecule type" value="Genomic_DNA"/>
</dbReference>
<comment type="caution">
    <text evidence="4">The sequence shown here is derived from an EMBL/GenBank/DDBJ whole genome shotgun (WGS) entry which is preliminary data.</text>
</comment>
<evidence type="ECO:0000259" key="3">
    <source>
        <dbReference type="PROSITE" id="PS50240"/>
    </source>
</evidence>
<dbReference type="InterPro" id="IPR051487">
    <property type="entry name" value="Ser/Thr_Proteases_Immune/Dev"/>
</dbReference>
<keyword evidence="1" id="KW-1015">Disulfide bond</keyword>
<dbReference type="Pfam" id="PF00089">
    <property type="entry name" value="Trypsin"/>
    <property type="match status" value="1"/>
</dbReference>
<accession>A0A226EBA3</accession>
<dbReference type="PROSITE" id="PS50240">
    <property type="entry name" value="TRYPSIN_DOM"/>
    <property type="match status" value="1"/>
</dbReference>
<dbReference type="STRING" id="158441.A0A226EBA3"/>
<dbReference type="AlphaFoldDB" id="A0A226EBA3"/>
<evidence type="ECO:0000313" key="5">
    <source>
        <dbReference type="Proteomes" id="UP000198287"/>
    </source>
</evidence>
<dbReference type="InterPro" id="IPR001314">
    <property type="entry name" value="Peptidase_S1A"/>
</dbReference>
<dbReference type="PRINTS" id="PR00722">
    <property type="entry name" value="CHYMOTRYPSIN"/>
</dbReference>
<evidence type="ECO:0000256" key="1">
    <source>
        <dbReference type="ARBA" id="ARBA00023157"/>
    </source>
</evidence>
<gene>
    <name evidence="4" type="ORF">Fcan01_11854</name>
</gene>
<dbReference type="GO" id="GO:0004252">
    <property type="term" value="F:serine-type endopeptidase activity"/>
    <property type="evidence" value="ECO:0007669"/>
    <property type="project" value="InterPro"/>
</dbReference>
<dbReference type="OrthoDB" id="6656697at2759"/>
<name>A0A226EBA3_FOLCA</name>
<dbReference type="InterPro" id="IPR009003">
    <property type="entry name" value="Peptidase_S1_PA"/>
</dbReference>
<evidence type="ECO:0000256" key="2">
    <source>
        <dbReference type="ARBA" id="ARBA00024195"/>
    </source>
</evidence>
<comment type="similarity">
    <text evidence="2">Belongs to the peptidase S1 family. CLIP subfamily.</text>
</comment>
<dbReference type="PANTHER" id="PTHR24256">
    <property type="entry name" value="TRYPTASE-RELATED"/>
    <property type="match status" value="1"/>
</dbReference>
<reference evidence="4 5" key="1">
    <citation type="submission" date="2015-12" db="EMBL/GenBank/DDBJ databases">
        <title>The genome of Folsomia candida.</title>
        <authorList>
            <person name="Faddeeva A."/>
            <person name="Derks M.F."/>
            <person name="Anvar Y."/>
            <person name="Smit S."/>
            <person name="Van Straalen N."/>
            <person name="Roelofs D."/>
        </authorList>
    </citation>
    <scope>NUCLEOTIDE SEQUENCE [LARGE SCALE GENOMIC DNA]</scope>
    <source>
        <strain evidence="4 5">VU population</strain>
        <tissue evidence="4">Whole body</tissue>
    </source>
</reference>
<protein>
    <submittedName>
        <fullName evidence="4">Plasma kallikrein</fullName>
    </submittedName>
</protein>
<evidence type="ECO:0000313" key="4">
    <source>
        <dbReference type="EMBL" id="OXA54679.1"/>
    </source>
</evidence>
<dbReference type="InterPro" id="IPR043504">
    <property type="entry name" value="Peptidase_S1_PA_chymotrypsin"/>
</dbReference>
<organism evidence="4 5">
    <name type="scientific">Folsomia candida</name>
    <name type="common">Springtail</name>
    <dbReference type="NCBI Taxonomy" id="158441"/>
    <lineage>
        <taxon>Eukaryota</taxon>
        <taxon>Metazoa</taxon>
        <taxon>Ecdysozoa</taxon>
        <taxon>Arthropoda</taxon>
        <taxon>Hexapoda</taxon>
        <taxon>Collembola</taxon>
        <taxon>Entomobryomorpha</taxon>
        <taxon>Isotomoidea</taxon>
        <taxon>Isotomidae</taxon>
        <taxon>Proisotominae</taxon>
        <taxon>Folsomia</taxon>
    </lineage>
</organism>
<dbReference type="SMART" id="SM00020">
    <property type="entry name" value="Tryp_SPc"/>
    <property type="match status" value="1"/>
</dbReference>
<sequence length="803" mass="88020">MALCDSSPQVIVSTAGRDYNILKITEIFLTINSNLYQKPVGLVSPDYSIGQCDGGRVNFRITVPAASSAILSPIFPLTWKSLVDSEIPIATTTKYNIFDSANLDESIVKSLLIPEYKRLFRNNPSLMLKFDQLYKKLIFFGDDLSSRQFLKFLRNTEASRIIRNTNESLDTSKTFAIMDFAKYLKVYSNFLQWSGSRLSRVGRLTSFGLMDRWNRLDDLYTSINTWYTLDGTISPKYFAKAMSNGKEPVTFHESDPVPLKSLFPITARVYQVEEKCLRTSVTPYLRLTLTQDLGKTLITVISIGKSYQEINNFFESHKLSDVLTMYITTADTLATVVDKLIQIGANIITGGDGVYNESGRVGEEYAFRAGTFTAKERDPGYLSWSNFNYTLWLLPRNAVTKGGGSRGTGGQCPPDKFVRGTSNAKNWGLQFSSGNHPFSRTTSPQTSLNFEYPLKRRTKRGFQKVDRSNYGGNKNIWVEHGLPSHWLVIVTPVPTIANPGQCQCTPAANCADGSAGIDPRVFVNPTLPLCVPPNRFCCNLISTTTRPPATCGTQQLIPFPAYTVGAGQASFSEYPWMVVILGTDNSFIGGGVLIDGNTVLTVAHKFTPLRVTLKVRLGEYLLNAVNEPYAAIEIAVTAIRIHEQYQVANLQNDLAVLKLASLVDFNANPHIRLICLPAAGTSFVGQRCYVSGFGASTLNGAYSTVMGKVDLPIMDGPTCQARLQTTRLGPGFTLNQQAFLCAGGENGKDSCTGDGGAPLVCLSGSQWFLAGLVSWGVGCGANTIPGVYTNTGNYLGWVATNRV</sequence>
<dbReference type="FunFam" id="2.40.10.10:FF:000002">
    <property type="entry name" value="Transmembrane protease serine"/>
    <property type="match status" value="1"/>
</dbReference>
<dbReference type="SUPFAM" id="SSF50494">
    <property type="entry name" value="Trypsin-like serine proteases"/>
    <property type="match status" value="1"/>
</dbReference>
<keyword evidence="5" id="KW-1185">Reference proteome</keyword>
<proteinExistence type="inferred from homology"/>
<dbReference type="Proteomes" id="UP000198287">
    <property type="component" value="Unassembled WGS sequence"/>
</dbReference>